<evidence type="ECO:0000313" key="21">
    <source>
        <dbReference type="EMBL" id="KDQ28412.1"/>
    </source>
</evidence>
<dbReference type="Gene3D" id="1.10.630.10">
    <property type="entry name" value="Cytochrome P450"/>
    <property type="match status" value="1"/>
</dbReference>
<dbReference type="CDD" id="cd06206">
    <property type="entry name" value="bifunctional_CYPOR"/>
    <property type="match status" value="1"/>
</dbReference>
<evidence type="ECO:0000256" key="7">
    <source>
        <dbReference type="ARBA" id="ARBA00022630"/>
    </source>
</evidence>
<accession>A0A067NWA2</accession>
<dbReference type="PROSITE" id="PS51384">
    <property type="entry name" value="FAD_FR"/>
    <property type="match status" value="1"/>
</dbReference>
<evidence type="ECO:0000256" key="9">
    <source>
        <dbReference type="ARBA" id="ARBA00022723"/>
    </source>
</evidence>
<dbReference type="Pfam" id="PF00175">
    <property type="entry name" value="NAD_binding_1"/>
    <property type="match status" value="1"/>
</dbReference>
<dbReference type="GO" id="GO:0070330">
    <property type="term" value="F:aromatase activity"/>
    <property type="evidence" value="ECO:0007669"/>
    <property type="project" value="InterPro"/>
</dbReference>
<dbReference type="Pfam" id="PF00067">
    <property type="entry name" value="p450"/>
    <property type="match status" value="1"/>
</dbReference>
<dbReference type="PRINTS" id="PR00463">
    <property type="entry name" value="EP450I"/>
</dbReference>
<dbReference type="InterPro" id="IPR017927">
    <property type="entry name" value="FAD-bd_FR_type"/>
</dbReference>
<keyword evidence="8" id="KW-0288">FMN</keyword>
<dbReference type="PIRSF" id="PIRSF000209">
    <property type="entry name" value="Bifunctional_P450_P450R"/>
    <property type="match status" value="1"/>
</dbReference>
<evidence type="ECO:0000256" key="8">
    <source>
        <dbReference type="ARBA" id="ARBA00022643"/>
    </source>
</evidence>
<evidence type="ECO:0000256" key="4">
    <source>
        <dbReference type="ARBA" id="ARBA00010018"/>
    </source>
</evidence>
<dbReference type="OrthoDB" id="1470350at2759"/>
<dbReference type="InterPro" id="IPR017972">
    <property type="entry name" value="Cyt_P450_CS"/>
</dbReference>
<feature type="domain" description="FAD-binding FR-type" evidence="20">
    <location>
        <begin position="666"/>
        <end position="895"/>
    </location>
</feature>
<dbReference type="Proteomes" id="UP000027073">
    <property type="component" value="Unassembled WGS sequence"/>
</dbReference>
<keyword evidence="9 17" id="KW-0479">Metal-binding</keyword>
<feature type="domain" description="Flavodoxin-like" evidence="19">
    <location>
        <begin position="489"/>
        <end position="629"/>
    </location>
</feature>
<evidence type="ECO:0000256" key="12">
    <source>
        <dbReference type="ARBA" id="ARBA00023002"/>
    </source>
</evidence>
<dbReference type="GO" id="GO:0020037">
    <property type="term" value="F:heme binding"/>
    <property type="evidence" value="ECO:0007669"/>
    <property type="project" value="InterPro"/>
</dbReference>
<dbReference type="InterPro" id="IPR023173">
    <property type="entry name" value="NADPH_Cyt_P450_Rdtase_alpha"/>
</dbReference>
<dbReference type="FunFam" id="2.40.30.10:FF:000198">
    <property type="entry name" value="Bifunctional cytochrome P450/NADPH--P450 reductase"/>
    <property type="match status" value="1"/>
</dbReference>
<comment type="similarity">
    <text evidence="4">In the N-terminal section; belongs to the cytochrome P450 family.</text>
</comment>
<dbReference type="InParanoid" id="A0A067NWA2"/>
<evidence type="ECO:0000256" key="16">
    <source>
        <dbReference type="ARBA" id="ARBA00049342"/>
    </source>
</evidence>
<evidence type="ECO:0000313" key="22">
    <source>
        <dbReference type="Proteomes" id="UP000027073"/>
    </source>
</evidence>
<dbReference type="GO" id="GO:0005829">
    <property type="term" value="C:cytosol"/>
    <property type="evidence" value="ECO:0007669"/>
    <property type="project" value="TreeGrafter"/>
</dbReference>
<keyword evidence="5" id="KW-0813">Transport</keyword>
<dbReference type="Gene3D" id="3.40.50.80">
    <property type="entry name" value="Nucleotide-binding domain of ferredoxin-NADP reductase (FNR) module"/>
    <property type="match status" value="1"/>
</dbReference>
<feature type="region of interest" description="Disordered" evidence="18">
    <location>
        <begin position="460"/>
        <end position="480"/>
    </location>
</feature>
<name>A0A067NWA2_PLEO1</name>
<evidence type="ECO:0000259" key="19">
    <source>
        <dbReference type="PROSITE" id="PS50902"/>
    </source>
</evidence>
<feature type="compositionally biased region" description="Low complexity" evidence="18">
    <location>
        <begin position="467"/>
        <end position="479"/>
    </location>
</feature>
<keyword evidence="11" id="KW-0521">NADP</keyword>
<dbReference type="SUPFAM" id="SSF52218">
    <property type="entry name" value="Flavoproteins"/>
    <property type="match status" value="1"/>
</dbReference>
<dbReference type="GO" id="GO:0003958">
    <property type="term" value="F:NADPH-hemoprotein reductase activity"/>
    <property type="evidence" value="ECO:0007669"/>
    <property type="project" value="UniProtKB-EC"/>
</dbReference>
<keyword evidence="7" id="KW-0285">Flavoprotein</keyword>
<dbReference type="InterPro" id="IPR029039">
    <property type="entry name" value="Flavoprotein-like_sf"/>
</dbReference>
<dbReference type="STRING" id="1137138.A0A067NWA2"/>
<dbReference type="GO" id="GO:0005506">
    <property type="term" value="F:iron ion binding"/>
    <property type="evidence" value="ECO:0007669"/>
    <property type="project" value="InterPro"/>
</dbReference>
<comment type="cofactor">
    <cofactor evidence="3">
        <name>FAD</name>
        <dbReference type="ChEBI" id="CHEBI:57692"/>
    </cofactor>
</comment>
<evidence type="ECO:0000256" key="18">
    <source>
        <dbReference type="SAM" id="MobiDB-lite"/>
    </source>
</evidence>
<evidence type="ECO:0008006" key="23">
    <source>
        <dbReference type="Google" id="ProtNLM"/>
    </source>
</evidence>
<keyword evidence="13 17" id="KW-0408">Iron</keyword>
<sequence>MTTPIPQPLSLPFVGNLTSLDKELPVRGFLLLAQQYGEIYKLDILGATSVHANTYALLNELSDDKRFHKAINGPLKQVRNLVGDGLFTAYGEEPNWALAHRLLMPAFGPTSIRGMLEDMRDICDQMVLRWERFGSENIIDPTDDFTRVALDTLAYCTMSYRMNSFYFEQPPTFARAMADVLKECFNRFSRPTIVQSLLKGTTAKYFDDIKVMTDIANQMIVDRKAHPTEKKDLLNIMLNSRDPVTGEGLSDESISRNLLTFLIAGHETSSGTLAFVVYYLLKNPEALRKLRAEIDEVVGDRPVQYEHLSKLPYLVAVMRETLRMAPTAPSRTVAPYEDTVLGGKYAIKAEQLVTLQIIAIHRDPLVWGEDATEWKPERMLDGKFEALPPNAWQPFGFGLRGCIGRPFAWQEIQLVLVSIFQRFDIFMADPSYTLELKQALTIKPKDFYIKAIPRNRPRLYSTPTPLAAPQTNQTANQTTDKTVDSSKRLYVLYGSNTGTSESFAQRVVDDAPSHGYKPYIGSLDSATNNIPTDGPVLIITASFEGQPADNAKQFVDWLSNLQGQELQGAKFAVFGCGNHDWVQTYQRIPALCDDLLEKRGGKRLVPRGAGDAGLAEFFQVFDEFEANFWEGLATEYGAPEGTVAQSEFTVKVLDSVKERPTRLRQGDAALGRVIENRVLTGEGVPVKRHIEFELPEGVTFRAGDYLAILPRNPTVIVKRALKYFGLTEEEQVIVSAGGPTSLPTDNPILLSELFSGYLELAQPATTRDIQILSAATEDAATKATLKELLTSYAETVLGERISILDLLEINPSIKLPLGSFIHMLPPMRMRQYSIASSPLVNPQHVALAISVLAAPSHFDKTRPFFGVASNYLANLTPGEKVHMSVRPSAVAFHPPVDPSIPIIMFCAGSGLAPMRGFLQERAAQKVASRDVGPALLFFGCRSDADYLYSDGDLALWIKEGVVDVRPAFSRDSEKSDGCKYVQDRVWHDREDIVKLYRQGAKMFTCGSGAMSKGVKSRLIAIIQEVDTGLDEVKAAEKFAKIMEGRYATDIFD</sequence>
<organism evidence="21 22">
    <name type="scientific">Pleurotus ostreatus (strain PC15)</name>
    <name type="common">Oyster mushroom</name>
    <dbReference type="NCBI Taxonomy" id="1137138"/>
    <lineage>
        <taxon>Eukaryota</taxon>
        <taxon>Fungi</taxon>
        <taxon>Dikarya</taxon>
        <taxon>Basidiomycota</taxon>
        <taxon>Agaricomycotina</taxon>
        <taxon>Agaricomycetes</taxon>
        <taxon>Agaricomycetidae</taxon>
        <taxon>Agaricales</taxon>
        <taxon>Pleurotineae</taxon>
        <taxon>Pleurotaceae</taxon>
        <taxon>Pleurotus</taxon>
    </lineage>
</organism>
<keyword evidence="14" id="KW-0503">Monooxygenase</keyword>
<keyword evidence="10" id="KW-0274">FAD</keyword>
<evidence type="ECO:0000256" key="13">
    <source>
        <dbReference type="ARBA" id="ARBA00023004"/>
    </source>
</evidence>
<dbReference type="PROSITE" id="PS50902">
    <property type="entry name" value="FLAVODOXIN_LIKE"/>
    <property type="match status" value="1"/>
</dbReference>
<dbReference type="InterPro" id="IPR003097">
    <property type="entry name" value="CysJ-like_FAD-binding"/>
</dbReference>
<dbReference type="AlphaFoldDB" id="A0A067NWA2"/>
<feature type="binding site" description="axial binding residue" evidence="17">
    <location>
        <position position="402"/>
    </location>
    <ligand>
        <name>heme</name>
        <dbReference type="ChEBI" id="CHEBI:30413"/>
    </ligand>
    <ligandPart>
        <name>Fe</name>
        <dbReference type="ChEBI" id="CHEBI:18248"/>
    </ligandPart>
</feature>
<dbReference type="CDD" id="cd11068">
    <property type="entry name" value="CYP120A1"/>
    <property type="match status" value="1"/>
</dbReference>
<dbReference type="FunFam" id="1.10.630.10:FF:000040">
    <property type="entry name" value="Bifunctional cytochrome P450/NADPH--P450 reductase"/>
    <property type="match status" value="1"/>
</dbReference>
<dbReference type="Gene3D" id="2.40.30.10">
    <property type="entry name" value="Translation factors"/>
    <property type="match status" value="1"/>
</dbReference>
<dbReference type="PROSITE" id="PS00086">
    <property type="entry name" value="CYTOCHROME_P450"/>
    <property type="match status" value="1"/>
</dbReference>
<evidence type="ECO:0000256" key="3">
    <source>
        <dbReference type="ARBA" id="ARBA00001974"/>
    </source>
</evidence>
<protein>
    <recommendedName>
        <fullName evidence="23">Cytochrome P450</fullName>
    </recommendedName>
</protein>
<dbReference type="InterPro" id="IPR008254">
    <property type="entry name" value="Flavodoxin/NO_synth"/>
</dbReference>
<dbReference type="SUPFAM" id="SSF52343">
    <property type="entry name" value="Ferredoxin reductase-like, C-terminal NADP-linked domain"/>
    <property type="match status" value="1"/>
</dbReference>
<dbReference type="GO" id="GO:0050660">
    <property type="term" value="F:flavin adenine dinucleotide binding"/>
    <property type="evidence" value="ECO:0007669"/>
    <property type="project" value="TreeGrafter"/>
</dbReference>
<gene>
    <name evidence="21" type="ORF">PLEOSDRAFT_157733</name>
</gene>
<evidence type="ECO:0000256" key="14">
    <source>
        <dbReference type="ARBA" id="ARBA00023033"/>
    </source>
</evidence>
<dbReference type="InterPro" id="IPR001433">
    <property type="entry name" value="OxRdtase_FAD/NAD-bd"/>
</dbReference>
<keyword evidence="6 17" id="KW-0349">Heme</keyword>
<dbReference type="GO" id="GO:0010181">
    <property type="term" value="F:FMN binding"/>
    <property type="evidence" value="ECO:0007669"/>
    <property type="project" value="InterPro"/>
</dbReference>
<evidence type="ECO:0000256" key="15">
    <source>
        <dbReference type="ARBA" id="ARBA00047827"/>
    </source>
</evidence>
<dbReference type="InterPro" id="IPR002401">
    <property type="entry name" value="Cyt_P450_E_grp-I"/>
</dbReference>
<dbReference type="HOGENOM" id="CLU_001570_7_0_1"/>
<evidence type="ECO:0000259" key="20">
    <source>
        <dbReference type="PROSITE" id="PS51384"/>
    </source>
</evidence>
<keyword evidence="12" id="KW-0560">Oxidoreductase</keyword>
<dbReference type="Pfam" id="PF00667">
    <property type="entry name" value="FAD_binding_1"/>
    <property type="match status" value="1"/>
</dbReference>
<evidence type="ECO:0000256" key="6">
    <source>
        <dbReference type="ARBA" id="ARBA00022617"/>
    </source>
</evidence>
<reference evidence="22" key="1">
    <citation type="journal article" date="2014" name="Proc. Natl. Acad. Sci. U.S.A.">
        <title>Extensive sampling of basidiomycete genomes demonstrates inadequacy of the white-rot/brown-rot paradigm for wood decay fungi.</title>
        <authorList>
            <person name="Riley R."/>
            <person name="Salamov A.A."/>
            <person name="Brown D.W."/>
            <person name="Nagy L.G."/>
            <person name="Floudas D."/>
            <person name="Held B.W."/>
            <person name="Levasseur A."/>
            <person name="Lombard V."/>
            <person name="Morin E."/>
            <person name="Otillar R."/>
            <person name="Lindquist E.A."/>
            <person name="Sun H."/>
            <person name="LaButti K.M."/>
            <person name="Schmutz J."/>
            <person name="Jabbour D."/>
            <person name="Luo H."/>
            <person name="Baker S.E."/>
            <person name="Pisabarro A.G."/>
            <person name="Walton J.D."/>
            <person name="Blanchette R.A."/>
            <person name="Henrissat B."/>
            <person name="Martin F."/>
            <person name="Cullen D."/>
            <person name="Hibbett D.S."/>
            <person name="Grigoriev I.V."/>
        </authorList>
    </citation>
    <scope>NUCLEOTIDE SEQUENCE [LARGE SCALE GENOMIC DNA]</scope>
    <source>
        <strain evidence="22">PC15</strain>
    </source>
</reference>
<dbReference type="PANTHER" id="PTHR19384">
    <property type="entry name" value="NITRIC OXIDE SYNTHASE-RELATED"/>
    <property type="match status" value="1"/>
</dbReference>
<dbReference type="VEuPathDB" id="FungiDB:PLEOSDRAFT_157733"/>
<evidence type="ECO:0000256" key="10">
    <source>
        <dbReference type="ARBA" id="ARBA00022827"/>
    </source>
</evidence>
<dbReference type="SUPFAM" id="SSF63380">
    <property type="entry name" value="Riboflavin synthase domain-like"/>
    <property type="match status" value="1"/>
</dbReference>
<dbReference type="InterPro" id="IPR023206">
    <property type="entry name" value="Bifunctional_P450_P450_red"/>
</dbReference>
<evidence type="ECO:0000256" key="11">
    <source>
        <dbReference type="ARBA" id="ARBA00022857"/>
    </source>
</evidence>
<dbReference type="PRINTS" id="PR00385">
    <property type="entry name" value="P450"/>
</dbReference>
<comment type="catalytic activity">
    <reaction evidence="16">
        <text>2 oxidized [cytochrome P450] + NADPH = 2 reduced [cytochrome P450] + NADP(+) + H(+)</text>
        <dbReference type="Rhea" id="RHEA:24040"/>
        <dbReference type="Rhea" id="RHEA-COMP:14627"/>
        <dbReference type="Rhea" id="RHEA-COMP:14628"/>
        <dbReference type="ChEBI" id="CHEBI:15378"/>
        <dbReference type="ChEBI" id="CHEBI:55376"/>
        <dbReference type="ChEBI" id="CHEBI:57783"/>
        <dbReference type="ChEBI" id="CHEBI:58349"/>
        <dbReference type="ChEBI" id="CHEBI:60344"/>
        <dbReference type="EC" id="1.6.2.4"/>
    </reaction>
</comment>
<dbReference type="InterPro" id="IPR017938">
    <property type="entry name" value="Riboflavin_synthase-like_b-brl"/>
</dbReference>
<evidence type="ECO:0000256" key="2">
    <source>
        <dbReference type="ARBA" id="ARBA00001971"/>
    </source>
</evidence>
<comment type="catalytic activity">
    <reaction evidence="15">
        <text>an organic molecule + reduced [NADPH--hemoprotein reductase] + O2 = an alcohol + oxidized [NADPH--hemoprotein reductase] + H2O + H(+)</text>
        <dbReference type="Rhea" id="RHEA:17149"/>
        <dbReference type="Rhea" id="RHEA-COMP:11964"/>
        <dbReference type="Rhea" id="RHEA-COMP:11965"/>
        <dbReference type="ChEBI" id="CHEBI:15377"/>
        <dbReference type="ChEBI" id="CHEBI:15378"/>
        <dbReference type="ChEBI" id="CHEBI:15379"/>
        <dbReference type="ChEBI" id="CHEBI:30879"/>
        <dbReference type="ChEBI" id="CHEBI:57618"/>
        <dbReference type="ChEBI" id="CHEBI:58210"/>
        <dbReference type="ChEBI" id="CHEBI:142491"/>
        <dbReference type="EC" id="1.14.14.1"/>
    </reaction>
</comment>
<dbReference type="InterPro" id="IPR039261">
    <property type="entry name" value="FNR_nucleotide-bd"/>
</dbReference>
<evidence type="ECO:0000256" key="1">
    <source>
        <dbReference type="ARBA" id="ARBA00001917"/>
    </source>
</evidence>
<dbReference type="PANTHER" id="PTHR19384:SF127">
    <property type="entry name" value="BIFUNCTIONAL CYTOCHROME P450_NADPH--P450 REDUCTASE"/>
    <property type="match status" value="1"/>
</dbReference>
<proteinExistence type="inferred from homology"/>
<comment type="cofactor">
    <cofactor evidence="2 17">
        <name>heme</name>
        <dbReference type="ChEBI" id="CHEBI:30413"/>
    </cofactor>
</comment>
<dbReference type="Gene3D" id="3.40.50.360">
    <property type="match status" value="1"/>
</dbReference>
<dbReference type="SUPFAM" id="SSF48264">
    <property type="entry name" value="Cytochrome P450"/>
    <property type="match status" value="1"/>
</dbReference>
<dbReference type="InterPro" id="IPR001128">
    <property type="entry name" value="Cyt_P450"/>
</dbReference>
<dbReference type="EMBL" id="KL198008">
    <property type="protein sequence ID" value="KDQ28412.1"/>
    <property type="molecule type" value="Genomic_DNA"/>
</dbReference>
<evidence type="ECO:0000256" key="17">
    <source>
        <dbReference type="PIRSR" id="PIRSR000209-1"/>
    </source>
</evidence>
<dbReference type="Gene3D" id="1.20.990.10">
    <property type="entry name" value="NADPH-cytochrome p450 Reductase, Chain A, domain 3"/>
    <property type="match status" value="1"/>
</dbReference>
<evidence type="ECO:0000256" key="5">
    <source>
        <dbReference type="ARBA" id="ARBA00022448"/>
    </source>
</evidence>
<dbReference type="InterPro" id="IPR036396">
    <property type="entry name" value="Cyt_P450_sf"/>
</dbReference>
<comment type="cofactor">
    <cofactor evidence="1">
        <name>FMN</name>
        <dbReference type="ChEBI" id="CHEBI:58210"/>
    </cofactor>
</comment>
<dbReference type="Pfam" id="PF00258">
    <property type="entry name" value="Flavodoxin_1"/>
    <property type="match status" value="1"/>
</dbReference>